<accession>A0A7U4E7S4</accession>
<sequence>MEYRMNLHKNKRFFRNLAQQLSDRLRIPAIYINLVYGKLPAAEAMLNTLKMISERLTTIKWTILPELTSEISRRKQNLIL</sequence>
<proteinExistence type="predicted"/>
<gene>
    <name evidence="1" type="ordered locus">Runsl_4283</name>
</gene>
<organism evidence="1 2">
    <name type="scientific">Runella slithyformis (strain ATCC 29530 / DSM 19594 / LMG 11500 / NCIMB 11436 / LSU 4)</name>
    <dbReference type="NCBI Taxonomy" id="761193"/>
    <lineage>
        <taxon>Bacteria</taxon>
        <taxon>Pseudomonadati</taxon>
        <taxon>Bacteroidota</taxon>
        <taxon>Cytophagia</taxon>
        <taxon>Cytophagales</taxon>
        <taxon>Spirosomataceae</taxon>
        <taxon>Runella</taxon>
    </lineage>
</organism>
<name>A0A7U4E7S4_RUNSL</name>
<dbReference type="EMBL" id="CP002859">
    <property type="protein sequence ID" value="AEI50623.1"/>
    <property type="molecule type" value="Genomic_DNA"/>
</dbReference>
<evidence type="ECO:0000313" key="2">
    <source>
        <dbReference type="Proteomes" id="UP000000493"/>
    </source>
</evidence>
<reference evidence="2" key="1">
    <citation type="submission" date="2011-06" db="EMBL/GenBank/DDBJ databases">
        <title>The complete genome of chromosome of Runella slithyformis DSM 19594.</title>
        <authorList>
            <consortium name="US DOE Joint Genome Institute (JGI-PGF)"/>
            <person name="Lucas S."/>
            <person name="Han J."/>
            <person name="Lapidus A."/>
            <person name="Bruce D."/>
            <person name="Goodwin L."/>
            <person name="Pitluck S."/>
            <person name="Peters L."/>
            <person name="Kyrpides N."/>
            <person name="Mavromatis K."/>
            <person name="Ivanova N."/>
            <person name="Ovchinnikova G."/>
            <person name="Zhang X."/>
            <person name="Misra M."/>
            <person name="Detter J.C."/>
            <person name="Tapia R."/>
            <person name="Han C."/>
            <person name="Land M."/>
            <person name="Hauser L."/>
            <person name="Markowitz V."/>
            <person name="Cheng J.-F."/>
            <person name="Hugenholtz P."/>
            <person name="Woyke T."/>
            <person name="Wu D."/>
            <person name="Tindall B."/>
            <person name="Faehrich R."/>
            <person name="Brambilla E."/>
            <person name="Klenk H.-P."/>
            <person name="Eisen J.A."/>
        </authorList>
    </citation>
    <scope>NUCLEOTIDE SEQUENCE [LARGE SCALE GENOMIC DNA]</scope>
    <source>
        <strain evidence="2">ATCC 29530 / DSM 19594 / LMG 11500 / NCIMB 11436 / LSU 4</strain>
    </source>
</reference>
<reference evidence="1 2" key="2">
    <citation type="journal article" date="2012" name="Stand. Genomic Sci.">
        <title>Complete genome sequence of the aquatic bacterium Runella slithyformis type strain (LSU 4(T)).</title>
        <authorList>
            <person name="Copeland A."/>
            <person name="Zhang X."/>
            <person name="Misra M."/>
            <person name="Lapidus A."/>
            <person name="Nolan M."/>
            <person name="Lucas S."/>
            <person name="Deshpande S."/>
            <person name="Cheng J.F."/>
            <person name="Tapia R."/>
            <person name="Goodwin L.A."/>
            <person name="Pitluck S."/>
            <person name="Liolios K."/>
            <person name="Pagani I."/>
            <person name="Ivanova N."/>
            <person name="Mikhailova N."/>
            <person name="Pati A."/>
            <person name="Chen A."/>
            <person name="Palaniappan K."/>
            <person name="Land M."/>
            <person name="Hauser L."/>
            <person name="Pan C."/>
            <person name="Jeffries C.D."/>
            <person name="Detter J.C."/>
            <person name="Brambilla E.M."/>
            <person name="Rohde M."/>
            <person name="Djao O.D."/>
            <person name="Goker M."/>
            <person name="Sikorski J."/>
            <person name="Tindall B.J."/>
            <person name="Woyke T."/>
            <person name="Bristow J."/>
            <person name="Eisen J.A."/>
            <person name="Markowitz V."/>
            <person name="Hugenholtz P."/>
            <person name="Kyrpides N.C."/>
            <person name="Klenk H.P."/>
            <person name="Mavromatis K."/>
        </authorList>
    </citation>
    <scope>NUCLEOTIDE SEQUENCE [LARGE SCALE GENOMIC DNA]</scope>
    <source>
        <strain evidence="2">ATCC 29530 / DSM 19594 / LMG 11500 / NCIMB 11436 / LSU 4</strain>
    </source>
</reference>
<dbReference type="KEGG" id="rsi:Runsl_4283"/>
<dbReference type="AlphaFoldDB" id="A0A7U4E7S4"/>
<dbReference type="Proteomes" id="UP000000493">
    <property type="component" value="Chromosome"/>
</dbReference>
<evidence type="ECO:0000313" key="1">
    <source>
        <dbReference type="EMBL" id="AEI50623.1"/>
    </source>
</evidence>
<protein>
    <submittedName>
        <fullName evidence="1">Uncharacterized protein</fullName>
    </submittedName>
</protein>
<keyword evidence="2" id="KW-1185">Reference proteome</keyword>